<protein>
    <submittedName>
        <fullName evidence="1">Uncharacterized protein</fullName>
    </submittedName>
</protein>
<gene>
    <name evidence="1" type="ORF">GCM10010470_09140</name>
</gene>
<evidence type="ECO:0000313" key="1">
    <source>
        <dbReference type="EMBL" id="GAA2778117.1"/>
    </source>
</evidence>
<sequence length="58" mass="6360">MMARQTILPSSSRGSFKTLLLLAAVAFVVIRWPNESAFWIRDAFAKVTEFATTLLGGA</sequence>
<evidence type="ECO:0000313" key="2">
    <source>
        <dbReference type="Proteomes" id="UP001500979"/>
    </source>
</evidence>
<accession>A0ABN3V4I8</accession>
<dbReference type="EMBL" id="BAAAUX010000005">
    <property type="protein sequence ID" value="GAA2778117.1"/>
    <property type="molecule type" value="Genomic_DNA"/>
</dbReference>
<proteinExistence type="predicted"/>
<organism evidence="1 2">
    <name type="scientific">Saccharopolyspora taberi</name>
    <dbReference type="NCBI Taxonomy" id="60895"/>
    <lineage>
        <taxon>Bacteria</taxon>
        <taxon>Bacillati</taxon>
        <taxon>Actinomycetota</taxon>
        <taxon>Actinomycetes</taxon>
        <taxon>Pseudonocardiales</taxon>
        <taxon>Pseudonocardiaceae</taxon>
        <taxon>Saccharopolyspora</taxon>
    </lineage>
</organism>
<reference evidence="1 2" key="1">
    <citation type="journal article" date="2019" name="Int. J. Syst. Evol. Microbiol.">
        <title>The Global Catalogue of Microorganisms (GCM) 10K type strain sequencing project: providing services to taxonomists for standard genome sequencing and annotation.</title>
        <authorList>
            <consortium name="The Broad Institute Genomics Platform"/>
            <consortium name="The Broad Institute Genome Sequencing Center for Infectious Disease"/>
            <person name="Wu L."/>
            <person name="Ma J."/>
        </authorList>
    </citation>
    <scope>NUCLEOTIDE SEQUENCE [LARGE SCALE GENOMIC DNA]</scope>
    <source>
        <strain evidence="1 2">JCM 9383</strain>
    </source>
</reference>
<name>A0ABN3V4I8_9PSEU</name>
<keyword evidence="2" id="KW-1185">Reference proteome</keyword>
<dbReference type="Proteomes" id="UP001500979">
    <property type="component" value="Unassembled WGS sequence"/>
</dbReference>
<comment type="caution">
    <text evidence="1">The sequence shown here is derived from an EMBL/GenBank/DDBJ whole genome shotgun (WGS) entry which is preliminary data.</text>
</comment>